<dbReference type="PANTHER" id="PTHR11731">
    <property type="entry name" value="PROTEASE FAMILY S9B,C DIPEPTIDYL-PEPTIDASE IV-RELATED"/>
    <property type="match status" value="1"/>
</dbReference>
<dbReference type="GO" id="GO:0008239">
    <property type="term" value="F:dipeptidyl-peptidase activity"/>
    <property type="evidence" value="ECO:0007669"/>
    <property type="project" value="TreeGrafter"/>
</dbReference>
<dbReference type="SUPFAM" id="SSF53474">
    <property type="entry name" value="alpha/beta-Hydrolases"/>
    <property type="match status" value="1"/>
</dbReference>
<dbReference type="InterPro" id="IPR001375">
    <property type="entry name" value="Peptidase_S9_cat"/>
</dbReference>
<dbReference type="AlphaFoldDB" id="A0A381SKU6"/>
<feature type="domain" description="Dipeptidylpeptidase IV N-terminal" evidence="2">
    <location>
        <begin position="97"/>
        <end position="436"/>
    </location>
</feature>
<dbReference type="InterPro" id="IPR029058">
    <property type="entry name" value="AB_hydrolase_fold"/>
</dbReference>
<reference evidence="3" key="1">
    <citation type="submission" date="2018-05" db="EMBL/GenBank/DDBJ databases">
        <authorList>
            <person name="Lanie J.A."/>
            <person name="Ng W.-L."/>
            <person name="Kazmierczak K.M."/>
            <person name="Andrzejewski T.M."/>
            <person name="Davidsen T.M."/>
            <person name="Wayne K.J."/>
            <person name="Tettelin H."/>
            <person name="Glass J.I."/>
            <person name="Rusch D."/>
            <person name="Podicherti R."/>
            <person name="Tsui H.-C.T."/>
            <person name="Winkler M.E."/>
        </authorList>
    </citation>
    <scope>NUCLEOTIDE SEQUENCE</scope>
</reference>
<dbReference type="InterPro" id="IPR050278">
    <property type="entry name" value="Serine_Prot_S9B/DPPIV"/>
</dbReference>
<evidence type="ECO:0000259" key="2">
    <source>
        <dbReference type="Pfam" id="PF00930"/>
    </source>
</evidence>
<dbReference type="SUPFAM" id="SSF82171">
    <property type="entry name" value="DPP6 N-terminal domain-like"/>
    <property type="match status" value="1"/>
</dbReference>
<sequence length="718" mass="82678">MKLIKISLLIVMIKPVLGVWLSYEEAVLNSPFEVASLGWTISVPNEDAYVYRGKGDNWKSWYKVSLPSMDTTLFIDSTAFTLKGDDLHVSSLSFAKSGDKLLLKTASRKIWRHSNSGTYFIYNLSLGTLTPVSENNKNLRNVKISPDGKLVAYVREDNNLYIYEFKRKRERRLTSSGSKTVLNGHFGWLYEEELTGYDGYRWSPDSESIAFWEENEAKVPEFILFDEMGLYPKIQKIRYPKAGETNPTLRIGILRIKGGGRKWIQYAQVDNDYLPWMEWVNNEKVAFMKMDRKQKNWDIFIADRQTGRSLKVLSESDPDGWLENHEQIKFMKDGKILWISENSGYKHIWIAKHSGSNFWPITKGEWEVSAIKYIDEDAQKIYFTANKESVFEKRFYSIRIDGTELKLLTPEEGSHYISISGSKKYFTDSFSSLTVPKKILYRDLESGEIIKVLGETDLVQFEEYEWSTPKMVHFPTKDNTEILDGIITLPPDYSKTKKYPVIMYGYGMPGTQIVWNRWGRTWNQYLAQLGYIVFSMDSRGMSGRGEAFKNLSYGDMAHYLAKDHLAGLNYLVDEGYADPERIGAWGWSGGGYFTCLMLTKNGQYFKAGVSVAPVTDYHLYDTAYTERSMGLPQENKAGYDSTNVITWMNRMQGSILLMHGTGDDNVHSQNTTHFVQAALKAGKDVEWFQYPNRSHGIYGNGSREHLYKKMIDFFKAKL</sequence>
<evidence type="ECO:0000259" key="1">
    <source>
        <dbReference type="Pfam" id="PF00326"/>
    </source>
</evidence>
<dbReference type="Pfam" id="PF00326">
    <property type="entry name" value="Peptidase_S9"/>
    <property type="match status" value="1"/>
</dbReference>
<dbReference type="EMBL" id="UINC01003245">
    <property type="protein sequence ID" value="SVA04616.1"/>
    <property type="molecule type" value="Genomic_DNA"/>
</dbReference>
<proteinExistence type="predicted"/>
<dbReference type="Pfam" id="PF00930">
    <property type="entry name" value="DPPIV_N"/>
    <property type="match status" value="1"/>
</dbReference>
<dbReference type="GO" id="GO:0008236">
    <property type="term" value="F:serine-type peptidase activity"/>
    <property type="evidence" value="ECO:0007669"/>
    <property type="project" value="InterPro"/>
</dbReference>
<dbReference type="PANTHER" id="PTHR11731:SF193">
    <property type="entry name" value="DIPEPTIDYL PEPTIDASE 9"/>
    <property type="match status" value="1"/>
</dbReference>
<protein>
    <recommendedName>
        <fullName evidence="4">Peptidase S9 prolyl oligopeptidase catalytic domain-containing protein</fullName>
    </recommendedName>
</protein>
<accession>A0A381SKU6</accession>
<gene>
    <name evidence="3" type="ORF">METZ01_LOCUS57470</name>
</gene>
<name>A0A381SKU6_9ZZZZ</name>
<feature type="domain" description="Peptidase S9 prolyl oligopeptidase catalytic" evidence="1">
    <location>
        <begin position="522"/>
        <end position="717"/>
    </location>
</feature>
<dbReference type="InterPro" id="IPR002469">
    <property type="entry name" value="Peptidase_S9B_N"/>
</dbReference>
<organism evidence="3">
    <name type="scientific">marine metagenome</name>
    <dbReference type="NCBI Taxonomy" id="408172"/>
    <lineage>
        <taxon>unclassified sequences</taxon>
        <taxon>metagenomes</taxon>
        <taxon>ecological metagenomes</taxon>
    </lineage>
</organism>
<dbReference type="Gene3D" id="2.140.10.30">
    <property type="entry name" value="Dipeptidylpeptidase IV, N-terminal domain"/>
    <property type="match status" value="1"/>
</dbReference>
<evidence type="ECO:0000313" key="3">
    <source>
        <dbReference type="EMBL" id="SVA04616.1"/>
    </source>
</evidence>
<evidence type="ECO:0008006" key="4">
    <source>
        <dbReference type="Google" id="ProtNLM"/>
    </source>
</evidence>
<dbReference type="GO" id="GO:0006508">
    <property type="term" value="P:proteolysis"/>
    <property type="evidence" value="ECO:0007669"/>
    <property type="project" value="InterPro"/>
</dbReference>
<dbReference type="Gene3D" id="3.40.50.1820">
    <property type="entry name" value="alpha/beta hydrolase"/>
    <property type="match status" value="1"/>
</dbReference>